<protein>
    <submittedName>
        <fullName evidence="1">Uncharacterized protein</fullName>
    </submittedName>
</protein>
<reference evidence="1" key="1">
    <citation type="submission" date="2024-06" db="EMBL/GenBank/DDBJ databases">
        <authorList>
            <person name="Melgar S."/>
            <person name="Ryabinky S."/>
            <person name="Merugu K."/>
            <person name="Desisa B."/>
            <person name="Truong H."/>
            <person name="Jamal R."/>
            <person name="Sandhu A."/>
            <person name="Johnson A."/>
        </authorList>
    </citation>
    <scope>NUCLEOTIDE SEQUENCE</scope>
</reference>
<accession>A0AAU8KZY4</accession>
<name>A0AAU8KZY4_9CAUD</name>
<evidence type="ECO:0000313" key="1">
    <source>
        <dbReference type="EMBL" id="XCN27958.1"/>
    </source>
</evidence>
<organism evidence="1">
    <name type="scientific">Serratia phage Kevin</name>
    <dbReference type="NCBI Taxonomy" id="3161161"/>
    <lineage>
        <taxon>Viruses</taxon>
        <taxon>Duplodnaviria</taxon>
        <taxon>Heunggongvirae</taxon>
        <taxon>Uroviricota</taxon>
        <taxon>Caudoviricetes</taxon>
        <taxon>Pantevenvirales</taxon>
        <taxon>Ackermannviridae</taxon>
        <taxon>Miltonvirus</taxon>
    </lineage>
</organism>
<dbReference type="EMBL" id="PP869623">
    <property type="protein sequence ID" value="XCN27958.1"/>
    <property type="molecule type" value="Genomic_DNA"/>
</dbReference>
<proteinExistence type="predicted"/>
<sequence>MLIETKELHMNAVEQNVLITKHQGFIKAKDLKVVYLKNGTILQRRDVVIRWSRGYWHVHDVVEKVVSPSSRSKHRLLMDALKSVH</sequence>